<feature type="region of interest" description="Disordered" evidence="6">
    <location>
        <begin position="190"/>
        <end position="216"/>
    </location>
</feature>
<dbReference type="GO" id="GO:0008270">
    <property type="term" value="F:zinc ion binding"/>
    <property type="evidence" value="ECO:0007669"/>
    <property type="project" value="InterPro"/>
</dbReference>
<dbReference type="PANTHER" id="PTHR31845">
    <property type="entry name" value="FINGER DOMAIN PROTEIN, PUTATIVE-RELATED"/>
    <property type="match status" value="1"/>
</dbReference>
<accession>A0A9P7ZVS2</accession>
<reference evidence="8" key="1">
    <citation type="journal article" date="2021" name="IMA Fungus">
        <title>Genomic characterization of three marine fungi, including Emericellopsis atlantica sp. nov. with signatures of a generalist lifestyle and marine biomass degradation.</title>
        <authorList>
            <person name="Hagestad O.C."/>
            <person name="Hou L."/>
            <person name="Andersen J.H."/>
            <person name="Hansen E.H."/>
            <person name="Altermark B."/>
            <person name="Li C."/>
            <person name="Kuhnert E."/>
            <person name="Cox R.J."/>
            <person name="Crous P.W."/>
            <person name="Spatafora J.W."/>
            <person name="Lail K."/>
            <person name="Amirebrahimi M."/>
            <person name="Lipzen A."/>
            <person name="Pangilinan J."/>
            <person name="Andreopoulos W."/>
            <person name="Hayes R.D."/>
            <person name="Ng V."/>
            <person name="Grigoriev I.V."/>
            <person name="Jackson S.A."/>
            <person name="Sutton T.D.S."/>
            <person name="Dobson A.D.W."/>
            <person name="Rama T."/>
        </authorList>
    </citation>
    <scope>NUCLEOTIDE SEQUENCE</scope>
    <source>
        <strain evidence="8">TS7</strain>
    </source>
</reference>
<feature type="domain" description="Zn(2)-C6 fungal-type" evidence="7">
    <location>
        <begin position="88"/>
        <end position="120"/>
    </location>
</feature>
<dbReference type="SUPFAM" id="SSF57701">
    <property type="entry name" value="Zn2/Cys6 DNA-binding domain"/>
    <property type="match status" value="1"/>
</dbReference>
<feature type="region of interest" description="Disordered" evidence="6">
    <location>
        <begin position="120"/>
        <end position="150"/>
    </location>
</feature>
<dbReference type="PROSITE" id="PS00463">
    <property type="entry name" value="ZN2_CY6_FUNGAL_1"/>
    <property type="match status" value="1"/>
</dbReference>
<keyword evidence="2" id="KW-0805">Transcription regulation</keyword>
<keyword evidence="3" id="KW-0238">DNA-binding</keyword>
<dbReference type="EMBL" id="MU251243">
    <property type="protein sequence ID" value="KAG9258632.1"/>
    <property type="molecule type" value="Genomic_DNA"/>
</dbReference>
<gene>
    <name evidence="8" type="ORF">F5Z01DRAFT_208741</name>
</gene>
<dbReference type="OrthoDB" id="5424793at2759"/>
<dbReference type="PANTHER" id="PTHR31845:SF10">
    <property type="entry name" value="ZN(II)2CYS6 TRANSCRIPTION FACTOR (EUROFUNG)"/>
    <property type="match status" value="1"/>
</dbReference>
<evidence type="ECO:0000256" key="2">
    <source>
        <dbReference type="ARBA" id="ARBA00023015"/>
    </source>
</evidence>
<dbReference type="Gene3D" id="4.10.240.10">
    <property type="entry name" value="Zn(2)-C6 fungal-type DNA-binding domain"/>
    <property type="match status" value="1"/>
</dbReference>
<evidence type="ECO:0000256" key="3">
    <source>
        <dbReference type="ARBA" id="ARBA00023125"/>
    </source>
</evidence>
<name>A0A9P7ZVS2_9HYPO</name>
<evidence type="ECO:0000256" key="1">
    <source>
        <dbReference type="ARBA" id="ARBA00004123"/>
    </source>
</evidence>
<dbReference type="GO" id="GO:0005634">
    <property type="term" value="C:nucleus"/>
    <property type="evidence" value="ECO:0007669"/>
    <property type="project" value="UniProtKB-SubCell"/>
</dbReference>
<evidence type="ECO:0000256" key="6">
    <source>
        <dbReference type="SAM" id="MobiDB-lite"/>
    </source>
</evidence>
<dbReference type="GO" id="GO:0000981">
    <property type="term" value="F:DNA-binding transcription factor activity, RNA polymerase II-specific"/>
    <property type="evidence" value="ECO:0007669"/>
    <property type="project" value="InterPro"/>
</dbReference>
<feature type="compositionally biased region" description="Basic residues" evidence="6">
    <location>
        <begin position="124"/>
        <end position="133"/>
    </location>
</feature>
<dbReference type="GeneID" id="70289037"/>
<dbReference type="RefSeq" id="XP_046122556.1">
    <property type="nucleotide sequence ID" value="XM_046258134.1"/>
</dbReference>
<sequence length="673" mass="74913">MNGPFDHCYMAPWCHFHDLSLHPSLFGIYAQVHPLSPLVFSLTSITRKHDMKQTHFIFSQSPSRRSFYRMDQMEDSHDNPSRRHVQHACVACRATKIRCQPSEQPGVCRKCLESKRECVARTGPRTRRPKRSKNSPEAGPTHEPGPSSTQAQTFTIDFAVPAPDEQDDSFSSLAQTHEQALAALFTEHEEEQDFMLPLSPPSSSATPASHPVESLTGQPQFNLASASSLLDIFRTHMLPNFPCVTLSETDTVAEMATRQPFVLLAILASVSASGNMLQGHGLYDSEFRKVLALKFVAGGERTLEILQGILIYCAWYPFHLRPKNKQAYHYLRMASDLLHDLELDNEPAFYQPEDFLLQAGVRAYLSYTYLAASFLIGWRRYKGIYASFDTWTEKACSLLETNTHVSGDKTLVALVRLSSIIISRIDVDGKKSTYTEADKHLLLLGLEAKLDSLHIAHETTTKNAQDPVVLTHLFAKIYLIAAPFLTLPPTPKSPSPPNMSYIIAPLATALTTLASLSDEALRAFTAPDWFRLIVCVIVASKLSFPLANDPSWDDASARSALRLGSFLDSFCQDDNDDGDKAKTKNDVLSASRVVMRMVRDKFNRKLHTAAGAKRTASLGCPMLDGSLDNYMPMWDPPPLPLPPQTSQQQSGPVFHDLWATMTMSWSNGRGPCP</sequence>
<protein>
    <recommendedName>
        <fullName evidence="7">Zn(2)-C6 fungal-type domain-containing protein</fullName>
    </recommendedName>
</protein>
<evidence type="ECO:0000313" key="8">
    <source>
        <dbReference type="EMBL" id="KAG9258632.1"/>
    </source>
</evidence>
<keyword evidence="5" id="KW-0539">Nucleus</keyword>
<proteinExistence type="predicted"/>
<evidence type="ECO:0000313" key="9">
    <source>
        <dbReference type="Proteomes" id="UP000887229"/>
    </source>
</evidence>
<keyword evidence="4" id="KW-0804">Transcription</keyword>
<dbReference type="Proteomes" id="UP000887229">
    <property type="component" value="Unassembled WGS sequence"/>
</dbReference>
<evidence type="ECO:0000256" key="5">
    <source>
        <dbReference type="ARBA" id="ARBA00023242"/>
    </source>
</evidence>
<organism evidence="8 9">
    <name type="scientific">Emericellopsis atlantica</name>
    <dbReference type="NCBI Taxonomy" id="2614577"/>
    <lineage>
        <taxon>Eukaryota</taxon>
        <taxon>Fungi</taxon>
        <taxon>Dikarya</taxon>
        <taxon>Ascomycota</taxon>
        <taxon>Pezizomycotina</taxon>
        <taxon>Sordariomycetes</taxon>
        <taxon>Hypocreomycetidae</taxon>
        <taxon>Hypocreales</taxon>
        <taxon>Bionectriaceae</taxon>
        <taxon>Emericellopsis</taxon>
    </lineage>
</organism>
<comment type="caution">
    <text evidence="8">The sequence shown here is derived from an EMBL/GenBank/DDBJ whole genome shotgun (WGS) entry which is preliminary data.</text>
</comment>
<dbReference type="CDD" id="cd12148">
    <property type="entry name" value="fungal_TF_MHR"/>
    <property type="match status" value="1"/>
</dbReference>
<evidence type="ECO:0000259" key="7">
    <source>
        <dbReference type="PROSITE" id="PS50048"/>
    </source>
</evidence>
<dbReference type="InterPro" id="IPR036864">
    <property type="entry name" value="Zn2-C6_fun-type_DNA-bd_sf"/>
</dbReference>
<evidence type="ECO:0000256" key="4">
    <source>
        <dbReference type="ARBA" id="ARBA00023163"/>
    </source>
</evidence>
<dbReference type="InterPro" id="IPR051089">
    <property type="entry name" value="prtT"/>
</dbReference>
<dbReference type="CDD" id="cd00067">
    <property type="entry name" value="GAL4"/>
    <property type="match status" value="1"/>
</dbReference>
<comment type="subcellular location">
    <subcellularLocation>
        <location evidence="1">Nucleus</location>
    </subcellularLocation>
</comment>
<dbReference type="AlphaFoldDB" id="A0A9P7ZVS2"/>
<dbReference type="PROSITE" id="PS50048">
    <property type="entry name" value="ZN2_CY6_FUNGAL_2"/>
    <property type="match status" value="1"/>
</dbReference>
<dbReference type="InterPro" id="IPR001138">
    <property type="entry name" value="Zn2Cys6_DnaBD"/>
</dbReference>
<dbReference type="GO" id="GO:0000976">
    <property type="term" value="F:transcription cis-regulatory region binding"/>
    <property type="evidence" value="ECO:0007669"/>
    <property type="project" value="TreeGrafter"/>
</dbReference>
<keyword evidence="9" id="KW-1185">Reference proteome</keyword>
<feature type="compositionally biased region" description="Low complexity" evidence="6">
    <location>
        <begin position="201"/>
        <end position="211"/>
    </location>
</feature>